<feature type="transmembrane region" description="Helical" evidence="1">
    <location>
        <begin position="288"/>
        <end position="307"/>
    </location>
</feature>
<dbReference type="NCBIfam" id="TIGR00277">
    <property type="entry name" value="HDIG"/>
    <property type="match status" value="1"/>
</dbReference>
<evidence type="ECO:0000313" key="3">
    <source>
        <dbReference type="EMBL" id="MCQ4923776.1"/>
    </source>
</evidence>
<feature type="transmembrane region" description="Helical" evidence="1">
    <location>
        <begin position="260"/>
        <end position="282"/>
    </location>
</feature>
<dbReference type="Proteomes" id="UP001524478">
    <property type="component" value="Unassembled WGS sequence"/>
</dbReference>
<dbReference type="InterPro" id="IPR006675">
    <property type="entry name" value="HDIG_dom"/>
</dbReference>
<evidence type="ECO:0000313" key="4">
    <source>
        <dbReference type="Proteomes" id="UP001524478"/>
    </source>
</evidence>
<dbReference type="CDD" id="cd00077">
    <property type="entry name" value="HDc"/>
    <property type="match status" value="1"/>
</dbReference>
<feature type="transmembrane region" description="Helical" evidence="1">
    <location>
        <begin position="382"/>
        <end position="402"/>
    </location>
</feature>
<evidence type="ECO:0000256" key="1">
    <source>
        <dbReference type="SAM" id="Phobius"/>
    </source>
</evidence>
<dbReference type="EMBL" id="JANGAC010000008">
    <property type="protein sequence ID" value="MCQ4923776.1"/>
    <property type="molecule type" value="Genomic_DNA"/>
</dbReference>
<name>A0ABT1SBC4_9FIRM</name>
<dbReference type="InterPro" id="IPR006674">
    <property type="entry name" value="HD_domain"/>
</dbReference>
<keyword evidence="1" id="KW-0812">Transmembrane</keyword>
<dbReference type="PANTHER" id="PTHR36442:SF1">
    <property type="entry name" value="CYCLIC-DI-AMP PHOSPHODIESTERASE PGPH"/>
    <property type="match status" value="1"/>
</dbReference>
<dbReference type="InterPro" id="IPR011621">
    <property type="entry name" value="Metal-dep_PHydrolase_7TM_intra"/>
</dbReference>
<dbReference type="Pfam" id="PF07697">
    <property type="entry name" value="7TMR-HDED"/>
    <property type="match status" value="1"/>
</dbReference>
<gene>
    <name evidence="3" type="ORF">NE686_11805</name>
</gene>
<dbReference type="SMART" id="SM00471">
    <property type="entry name" value="HDc"/>
    <property type="match status" value="1"/>
</dbReference>
<keyword evidence="4" id="KW-1185">Reference proteome</keyword>
<proteinExistence type="predicted"/>
<feature type="transmembrane region" description="Helical" evidence="1">
    <location>
        <begin position="314"/>
        <end position="332"/>
    </location>
</feature>
<dbReference type="PANTHER" id="PTHR36442">
    <property type="entry name" value="CYCLIC-DI-AMP PHOSPHODIESTERASE PGPH"/>
    <property type="match status" value="1"/>
</dbReference>
<dbReference type="Pfam" id="PF01966">
    <property type="entry name" value="HD"/>
    <property type="match status" value="1"/>
</dbReference>
<reference evidence="3 4" key="1">
    <citation type="submission" date="2022-06" db="EMBL/GenBank/DDBJ databases">
        <title>Isolation of gut microbiota from human fecal samples.</title>
        <authorList>
            <person name="Pamer E.G."/>
            <person name="Barat B."/>
            <person name="Waligurski E."/>
            <person name="Medina S."/>
            <person name="Paddock L."/>
            <person name="Mostad J."/>
        </authorList>
    </citation>
    <scope>NUCLEOTIDE SEQUENCE [LARGE SCALE GENOMIC DNA]</scope>
    <source>
        <strain evidence="3 4">DFI.7.95</strain>
    </source>
</reference>
<feature type="transmembrane region" description="Helical" evidence="1">
    <location>
        <begin position="14"/>
        <end position="32"/>
    </location>
</feature>
<accession>A0ABT1SBC4</accession>
<organism evidence="3 4">
    <name type="scientific">Tissierella carlieri</name>
    <dbReference type="NCBI Taxonomy" id="689904"/>
    <lineage>
        <taxon>Bacteria</taxon>
        <taxon>Bacillati</taxon>
        <taxon>Bacillota</taxon>
        <taxon>Tissierellia</taxon>
        <taxon>Tissierellales</taxon>
        <taxon>Tissierellaceae</taxon>
        <taxon>Tissierella</taxon>
    </lineage>
</organism>
<dbReference type="SUPFAM" id="SSF109604">
    <property type="entry name" value="HD-domain/PDEase-like"/>
    <property type="match status" value="1"/>
</dbReference>
<dbReference type="InterPro" id="IPR003607">
    <property type="entry name" value="HD/PDEase_dom"/>
</dbReference>
<keyword evidence="1" id="KW-0472">Membrane</keyword>
<comment type="caution">
    <text evidence="3">The sequence shown here is derived from an EMBL/GenBank/DDBJ whole genome shotgun (WGS) entry which is preliminary data.</text>
</comment>
<dbReference type="InterPro" id="IPR011624">
    <property type="entry name" value="Metal-dep_PHydrolase_7TM_extra"/>
</dbReference>
<dbReference type="Pfam" id="PF07698">
    <property type="entry name" value="7TM-7TMR_HD"/>
    <property type="match status" value="1"/>
</dbReference>
<sequence length="682" mass="76978">MDNKKFSITKNRRLYNGLLLVIFTAILFFITIHKLETNKFNLKIGDIATTNIRATKDLEDIYTTEKLKIDAMNKVEPRYRISPSVQMTMKNTIKDFLDTTRDIKAQESISINKKAHLLNEKQELGLSSKEIYIALRMDYKSLNNFENNLMDLINQVMGNGIKETELEYEKENLVKTFESLDMKDEEKQLGLLLMNATIKANEFLDKAETDRRKEEEAKKIETVILKENEIIASQGTTIGERELELIRESGLLKEDNKIPIGVIIGTVMLISLGMSIIVGYIYLFNNEILYNNRLLILLIIILSSIIICKEMYLISPYIMPVATAALLISMLIEPKLGLLVNMFLSFFLGFILRLDASTITMYMISGCIAALIAIKQEQRYNILLNGFIVGAINLLALTSFKLAKGVGGIDSVTIAGYSFLNGIIAAILTLGSLPVWENAFSVLTTLKLLELSNPNQPLLKKLLLEAPGTYHHSILVGNLSEAAAESISANPLLARVASYYHDIGKTIRPYYFAENQFGMENPHNKLQPMQSTTIITSHTIDGMALGKEKKLPKEIIDIIEEHHGNTAVAYFYYKAKELDKDMDISIDAFRYKGRKPQTKEAAIVMLADSSEAAVRSMKDLTKEKIEDMVRKVVQGKLKDGQLDECNVTLKEIEITIHSFVNVLTGIYHDRIEYPNVEEKLEA</sequence>
<dbReference type="RefSeq" id="WP_256311653.1">
    <property type="nucleotide sequence ID" value="NZ_JANGAC010000008.1"/>
</dbReference>
<evidence type="ECO:0000259" key="2">
    <source>
        <dbReference type="SMART" id="SM00471"/>
    </source>
</evidence>
<feature type="transmembrane region" description="Helical" evidence="1">
    <location>
        <begin position="414"/>
        <end position="436"/>
    </location>
</feature>
<feature type="domain" description="HD/PDEase" evidence="2">
    <location>
        <begin position="465"/>
        <end position="622"/>
    </location>
</feature>
<keyword evidence="1" id="KW-1133">Transmembrane helix</keyword>
<protein>
    <submittedName>
        <fullName evidence="3">HDIG domain-containing protein</fullName>
    </submittedName>
</protein>
<dbReference type="Gene3D" id="1.10.3210.10">
    <property type="entry name" value="Hypothetical protein af1432"/>
    <property type="match status" value="1"/>
</dbReference>
<dbReference type="InterPro" id="IPR052722">
    <property type="entry name" value="PgpH_phosphodiesterase"/>
</dbReference>
<feature type="transmembrane region" description="Helical" evidence="1">
    <location>
        <begin position="359"/>
        <end position="376"/>
    </location>
</feature>
<feature type="transmembrane region" description="Helical" evidence="1">
    <location>
        <begin position="338"/>
        <end position="354"/>
    </location>
</feature>